<dbReference type="GeneID" id="113429606"/>
<dbReference type="InterPro" id="IPR052311">
    <property type="entry name" value="MMS22L-TONSL_complex_comp"/>
</dbReference>
<dbReference type="Proteomes" id="UP000504612">
    <property type="component" value="Unplaced"/>
</dbReference>
<keyword evidence="2" id="KW-0677">Repeat</keyword>
<dbReference type="SUPFAM" id="SSF52047">
    <property type="entry name" value="RNI-like"/>
    <property type="match status" value="1"/>
</dbReference>
<protein>
    <submittedName>
        <fullName evidence="5">Tonsoku-like protein</fullName>
    </submittedName>
</protein>
<reference evidence="5" key="1">
    <citation type="submission" date="2025-08" db="UniProtKB">
        <authorList>
            <consortium name="RefSeq"/>
        </authorList>
    </citation>
    <scope>IDENTIFICATION</scope>
</reference>
<dbReference type="GO" id="GO:0000724">
    <property type="term" value="P:double-strand break repair via homologous recombination"/>
    <property type="evidence" value="ECO:0007669"/>
    <property type="project" value="TreeGrafter"/>
</dbReference>
<dbReference type="InterPro" id="IPR001611">
    <property type="entry name" value="Leu-rich_rpt"/>
</dbReference>
<dbReference type="Gene3D" id="3.80.10.10">
    <property type="entry name" value="Ribonuclease Inhibitor"/>
    <property type="match status" value="2"/>
</dbReference>
<name>A0A6J1VXZ6_9SAUR</name>
<dbReference type="SMART" id="SM00368">
    <property type="entry name" value="LRR_RI"/>
    <property type="match status" value="3"/>
</dbReference>
<sequence>NLEELDLSLNPLGDGSAQSLASLLRACPLLGTLRLQACRLGATFPEPHSLLLAEALKGPAHSVPASWFSHTHVGASNRKLMRAGELLFPGRAGLDDLPRPPSPTLSYPYVSPLAGAVHLKRLALSHNALGSRGLGVVLESLPFESLTHLEVGSLEPRPGDRPQLRDTLVRYLRQEGCALTHLGLSGNHLDDNDVSELARSLLACPSLASLDLSANPAISILGLRTLLVTLEERKRGLQSLNLAGCAVRGPLETATWAKLSSLVGQLQLCSRQLSRSDQRDVAQLWRTPADASLRSVTRHHKLFCQSL</sequence>
<evidence type="ECO:0000256" key="3">
    <source>
        <dbReference type="ARBA" id="ARBA00023242"/>
    </source>
</evidence>
<evidence type="ECO:0000256" key="1">
    <source>
        <dbReference type="ARBA" id="ARBA00004123"/>
    </source>
</evidence>
<dbReference type="AlphaFoldDB" id="A0A6J1VXZ6"/>
<evidence type="ECO:0000313" key="5">
    <source>
        <dbReference type="RefSeq" id="XP_026547896.1"/>
    </source>
</evidence>
<dbReference type="GO" id="GO:0043596">
    <property type="term" value="C:nuclear replication fork"/>
    <property type="evidence" value="ECO:0007669"/>
    <property type="project" value="TreeGrafter"/>
</dbReference>
<dbReference type="GO" id="GO:0031297">
    <property type="term" value="P:replication fork processing"/>
    <property type="evidence" value="ECO:0007669"/>
    <property type="project" value="TreeGrafter"/>
</dbReference>
<feature type="non-terminal residue" evidence="5">
    <location>
        <position position="1"/>
    </location>
</feature>
<dbReference type="PANTHER" id="PTHR46358:SF1">
    <property type="entry name" value="TONSOKU-LIKE PROTEIN"/>
    <property type="match status" value="1"/>
</dbReference>
<proteinExistence type="predicted"/>
<dbReference type="Pfam" id="PF13516">
    <property type="entry name" value="LRR_6"/>
    <property type="match status" value="3"/>
</dbReference>
<evidence type="ECO:0000313" key="4">
    <source>
        <dbReference type="Proteomes" id="UP000504612"/>
    </source>
</evidence>
<keyword evidence="4" id="KW-1185">Reference proteome</keyword>
<evidence type="ECO:0000256" key="2">
    <source>
        <dbReference type="ARBA" id="ARBA00022737"/>
    </source>
</evidence>
<dbReference type="InterPro" id="IPR032675">
    <property type="entry name" value="LRR_dom_sf"/>
</dbReference>
<dbReference type="PANTHER" id="PTHR46358">
    <property type="entry name" value="TONSOKU-LIKE PROTEIN"/>
    <property type="match status" value="1"/>
</dbReference>
<keyword evidence="3" id="KW-0539">Nucleus</keyword>
<gene>
    <name evidence="5" type="primary">LOC113429606</name>
</gene>
<accession>A0A6J1VXZ6</accession>
<comment type="subcellular location">
    <subcellularLocation>
        <location evidence="1">Nucleus</location>
    </subcellularLocation>
</comment>
<dbReference type="RefSeq" id="XP_026547896.1">
    <property type="nucleotide sequence ID" value="XM_026692111.1"/>
</dbReference>
<organism evidence="4 5">
    <name type="scientific">Notechis scutatus</name>
    <name type="common">mainland tiger snake</name>
    <dbReference type="NCBI Taxonomy" id="8663"/>
    <lineage>
        <taxon>Eukaryota</taxon>
        <taxon>Metazoa</taxon>
        <taxon>Chordata</taxon>
        <taxon>Craniata</taxon>
        <taxon>Vertebrata</taxon>
        <taxon>Euteleostomi</taxon>
        <taxon>Lepidosauria</taxon>
        <taxon>Squamata</taxon>
        <taxon>Bifurcata</taxon>
        <taxon>Unidentata</taxon>
        <taxon>Episquamata</taxon>
        <taxon>Toxicofera</taxon>
        <taxon>Serpentes</taxon>
        <taxon>Colubroidea</taxon>
        <taxon>Elapidae</taxon>
        <taxon>Hydrophiinae</taxon>
        <taxon>Notechis</taxon>
    </lineage>
</organism>
<dbReference type="KEGG" id="nss:113429606"/>